<keyword evidence="3 7" id="KW-0863">Zinc-finger</keyword>
<protein>
    <submittedName>
        <fullName evidence="10">Putative transcription factor C2H2 family</fullName>
    </submittedName>
</protein>
<evidence type="ECO:0000256" key="8">
    <source>
        <dbReference type="SAM" id="MobiDB-lite"/>
    </source>
</evidence>
<organism evidence="10 11">
    <name type="scientific">Rosa chinensis</name>
    <name type="common">China rose</name>
    <dbReference type="NCBI Taxonomy" id="74649"/>
    <lineage>
        <taxon>Eukaryota</taxon>
        <taxon>Viridiplantae</taxon>
        <taxon>Streptophyta</taxon>
        <taxon>Embryophyta</taxon>
        <taxon>Tracheophyta</taxon>
        <taxon>Spermatophyta</taxon>
        <taxon>Magnoliopsida</taxon>
        <taxon>eudicotyledons</taxon>
        <taxon>Gunneridae</taxon>
        <taxon>Pentapetalae</taxon>
        <taxon>rosids</taxon>
        <taxon>fabids</taxon>
        <taxon>Rosales</taxon>
        <taxon>Rosaceae</taxon>
        <taxon>Rosoideae</taxon>
        <taxon>Rosoideae incertae sedis</taxon>
        <taxon>Rosa</taxon>
    </lineage>
</organism>
<dbReference type="PANTHER" id="PTHR45988">
    <property type="entry name" value="C2H2 TYPE ZINC FINGER TRANSCRIPTION FACTOR FAMILY-RELATED"/>
    <property type="match status" value="1"/>
</dbReference>
<dbReference type="Proteomes" id="UP000238479">
    <property type="component" value="Chromosome 6"/>
</dbReference>
<dbReference type="STRING" id="74649.A0A2P6PQV4"/>
<dbReference type="Pfam" id="PF13912">
    <property type="entry name" value="zf-C2H2_6"/>
    <property type="match status" value="2"/>
</dbReference>
<dbReference type="OMA" id="GHKSSHY"/>
<feature type="region of interest" description="Disordered" evidence="8">
    <location>
        <begin position="222"/>
        <end position="265"/>
    </location>
</feature>
<dbReference type="InterPro" id="IPR044653">
    <property type="entry name" value="AZF1/2/3-like"/>
</dbReference>
<dbReference type="GO" id="GO:0003700">
    <property type="term" value="F:DNA-binding transcription factor activity"/>
    <property type="evidence" value="ECO:0007669"/>
    <property type="project" value="InterPro"/>
</dbReference>
<feature type="compositionally biased region" description="Acidic residues" evidence="8">
    <location>
        <begin position="254"/>
        <end position="265"/>
    </location>
</feature>
<comment type="caution">
    <text evidence="10">The sequence shown here is derived from an EMBL/GenBank/DDBJ whole genome shotgun (WGS) entry which is preliminary data.</text>
</comment>
<sequence length="265" mass="30055">MKSFQEIENDFHEDQDDRSRRHHKLQNSRDHVCKVCGKRFETGNGLGGHKRIHNLLLPNKKINKFKANEKVHHPSSRDYLKDVRWLQALSVSPSQSSSSSTSSSWCESSSSDLTESDSDLEKSLPIWGRKDVRGRSSTCTSSTTTLIANQTVTNKPREAAKIKTDETSWSDKNMKPKKMMMRSNLEKSRKHVCEICYKEFPTGQALGGHKSSHYYYPGSTASATSIREVPGLDQVVSNEDEEASRPTISRETFEFDLNEIPSEEN</sequence>
<keyword evidence="2" id="KW-0677">Repeat</keyword>
<keyword evidence="5" id="KW-0805">Transcription regulation</keyword>
<feature type="compositionally biased region" description="Low complexity" evidence="8">
    <location>
        <begin position="91"/>
        <end position="113"/>
    </location>
</feature>
<dbReference type="InterPro" id="IPR036236">
    <property type="entry name" value="Znf_C2H2_sf"/>
</dbReference>
<evidence type="ECO:0000256" key="4">
    <source>
        <dbReference type="ARBA" id="ARBA00022833"/>
    </source>
</evidence>
<feature type="domain" description="C2H2-type" evidence="9">
    <location>
        <begin position="31"/>
        <end position="58"/>
    </location>
</feature>
<dbReference type="SUPFAM" id="SSF57667">
    <property type="entry name" value="beta-beta-alpha zinc fingers"/>
    <property type="match status" value="1"/>
</dbReference>
<proteinExistence type="predicted"/>
<dbReference type="GO" id="GO:0000976">
    <property type="term" value="F:transcription cis-regulatory region binding"/>
    <property type="evidence" value="ECO:0007669"/>
    <property type="project" value="TreeGrafter"/>
</dbReference>
<keyword evidence="6" id="KW-0804">Transcription</keyword>
<dbReference type="OrthoDB" id="6077919at2759"/>
<gene>
    <name evidence="10" type="ORF">RchiOBHm_Chr6g0270981</name>
</gene>
<evidence type="ECO:0000256" key="5">
    <source>
        <dbReference type="ARBA" id="ARBA00023015"/>
    </source>
</evidence>
<dbReference type="PANTHER" id="PTHR45988:SF18">
    <property type="entry name" value="C2H2-TYPE ZINC FINGER FAMILY PROTEIN"/>
    <property type="match status" value="1"/>
</dbReference>
<feature type="region of interest" description="Disordered" evidence="8">
    <location>
        <begin position="1"/>
        <end position="28"/>
    </location>
</feature>
<evidence type="ECO:0000256" key="7">
    <source>
        <dbReference type="PROSITE-ProRule" id="PRU00042"/>
    </source>
</evidence>
<reference evidence="10 11" key="1">
    <citation type="journal article" date="2018" name="Nat. Genet.">
        <title>The Rosa genome provides new insights in the design of modern roses.</title>
        <authorList>
            <person name="Bendahmane M."/>
        </authorList>
    </citation>
    <scope>NUCLEOTIDE SEQUENCE [LARGE SCALE GENOMIC DNA]</scope>
    <source>
        <strain evidence="11">cv. Old Blush</strain>
    </source>
</reference>
<feature type="compositionally biased region" description="Basic and acidic residues" evidence="8">
    <location>
        <begin position="9"/>
        <end position="19"/>
    </location>
</feature>
<dbReference type="PROSITE" id="PS00028">
    <property type="entry name" value="ZINC_FINGER_C2H2_1"/>
    <property type="match status" value="2"/>
</dbReference>
<evidence type="ECO:0000256" key="6">
    <source>
        <dbReference type="ARBA" id="ARBA00023163"/>
    </source>
</evidence>
<keyword evidence="4" id="KW-0862">Zinc</keyword>
<evidence type="ECO:0000256" key="2">
    <source>
        <dbReference type="ARBA" id="ARBA00022737"/>
    </source>
</evidence>
<dbReference type="GO" id="GO:0005634">
    <property type="term" value="C:nucleus"/>
    <property type="evidence" value="ECO:0007669"/>
    <property type="project" value="TreeGrafter"/>
</dbReference>
<evidence type="ECO:0000313" key="11">
    <source>
        <dbReference type="Proteomes" id="UP000238479"/>
    </source>
</evidence>
<name>A0A2P6PQV4_ROSCH</name>
<dbReference type="InterPro" id="IPR013087">
    <property type="entry name" value="Znf_C2H2_type"/>
</dbReference>
<dbReference type="Gramene" id="PRQ24308">
    <property type="protein sequence ID" value="PRQ24308"/>
    <property type="gene ID" value="RchiOBHm_Chr6g0270981"/>
</dbReference>
<accession>A0A2P6PQV4</accession>
<evidence type="ECO:0000256" key="3">
    <source>
        <dbReference type="ARBA" id="ARBA00022771"/>
    </source>
</evidence>
<feature type="region of interest" description="Disordered" evidence="8">
    <location>
        <begin position="91"/>
        <end position="117"/>
    </location>
</feature>
<evidence type="ECO:0000259" key="9">
    <source>
        <dbReference type="PROSITE" id="PS50157"/>
    </source>
</evidence>
<dbReference type="EMBL" id="PDCK01000044">
    <property type="protein sequence ID" value="PRQ24308.1"/>
    <property type="molecule type" value="Genomic_DNA"/>
</dbReference>
<dbReference type="SMART" id="SM00355">
    <property type="entry name" value="ZnF_C2H2"/>
    <property type="match status" value="2"/>
</dbReference>
<evidence type="ECO:0000256" key="1">
    <source>
        <dbReference type="ARBA" id="ARBA00022723"/>
    </source>
</evidence>
<dbReference type="PROSITE" id="PS50157">
    <property type="entry name" value="ZINC_FINGER_C2H2_2"/>
    <property type="match status" value="1"/>
</dbReference>
<keyword evidence="1" id="KW-0479">Metal-binding</keyword>
<dbReference type="AlphaFoldDB" id="A0A2P6PQV4"/>
<evidence type="ECO:0000313" key="10">
    <source>
        <dbReference type="EMBL" id="PRQ24308.1"/>
    </source>
</evidence>
<dbReference type="GO" id="GO:0008270">
    <property type="term" value="F:zinc ion binding"/>
    <property type="evidence" value="ECO:0007669"/>
    <property type="project" value="UniProtKB-KW"/>
</dbReference>
<keyword evidence="11" id="KW-1185">Reference proteome</keyword>